<sequence length="404" mass="43500">MKSSIPPADGDRIRLAIVSSSLSRNAGGILPIMQRHAIGLEKLGVEVSVHGVADEFSEIDREGWGDIPLHLSAPIGPKQLAIAPGMGRSLAAAKPHIVHQHGLWQYPSFAVRRWHRRTGQPFVISAQGMLEEWALANSGWKKRAAGALLERDHLLKASAIHVSRAEVSGVSAYATGTPIACLPNGTDIPDGPAPRLPPFIGQDGRRTLLFLGRLHPKKGIAEILEAWKLAISRNPNIAARWRLVLAGWDDGGHAEAFVSKAQALGLADSVVFPGALFGETKRGALSHADAFILASHSEGLPIAVLEALGHALPVFMTRACNLPELLDLGASIEISTAPDAMSEVLEAHLAGSYESLQRIGSAGQEYARSHFSWEEISTHLLDLYRYILGMNETPLPFLLRTEIA</sequence>
<dbReference type="Pfam" id="PF13579">
    <property type="entry name" value="Glyco_trans_4_4"/>
    <property type="match status" value="1"/>
</dbReference>
<evidence type="ECO:0000313" key="4">
    <source>
        <dbReference type="Proteomes" id="UP001379235"/>
    </source>
</evidence>
<dbReference type="Pfam" id="PF00534">
    <property type="entry name" value="Glycos_transf_1"/>
    <property type="match status" value="1"/>
</dbReference>
<dbReference type="InterPro" id="IPR001296">
    <property type="entry name" value="Glyco_trans_1"/>
</dbReference>
<name>A0ABU8SDV5_9SPHN</name>
<protein>
    <submittedName>
        <fullName evidence="3">Glycosyltransferase</fullName>
        <ecNumber evidence="3">2.4.-.-</ecNumber>
    </submittedName>
</protein>
<dbReference type="EC" id="2.4.-.-" evidence="3"/>
<dbReference type="PANTHER" id="PTHR45947">
    <property type="entry name" value="SULFOQUINOVOSYL TRANSFERASE SQD2"/>
    <property type="match status" value="1"/>
</dbReference>
<gene>
    <name evidence="3" type="ORF">WG900_19775</name>
</gene>
<dbReference type="Proteomes" id="UP001379235">
    <property type="component" value="Unassembled WGS sequence"/>
</dbReference>
<evidence type="ECO:0000259" key="1">
    <source>
        <dbReference type="Pfam" id="PF00534"/>
    </source>
</evidence>
<feature type="domain" description="Glycosyl transferase family 1" evidence="1">
    <location>
        <begin position="203"/>
        <end position="365"/>
    </location>
</feature>
<dbReference type="InterPro" id="IPR050194">
    <property type="entry name" value="Glycosyltransferase_grp1"/>
</dbReference>
<keyword evidence="4" id="KW-1185">Reference proteome</keyword>
<dbReference type="InterPro" id="IPR028098">
    <property type="entry name" value="Glyco_trans_4-like_N"/>
</dbReference>
<evidence type="ECO:0000259" key="2">
    <source>
        <dbReference type="Pfam" id="PF13579"/>
    </source>
</evidence>
<feature type="domain" description="Glycosyltransferase subfamily 4-like N-terminal" evidence="2">
    <location>
        <begin position="27"/>
        <end position="185"/>
    </location>
</feature>
<comment type="caution">
    <text evidence="3">The sequence shown here is derived from an EMBL/GenBank/DDBJ whole genome shotgun (WGS) entry which is preliminary data.</text>
</comment>
<evidence type="ECO:0000313" key="3">
    <source>
        <dbReference type="EMBL" id="MEJ6012149.1"/>
    </source>
</evidence>
<dbReference type="Gene3D" id="3.40.50.2000">
    <property type="entry name" value="Glycogen Phosphorylase B"/>
    <property type="match status" value="2"/>
</dbReference>
<dbReference type="GO" id="GO:0016757">
    <property type="term" value="F:glycosyltransferase activity"/>
    <property type="evidence" value="ECO:0007669"/>
    <property type="project" value="UniProtKB-KW"/>
</dbReference>
<dbReference type="PANTHER" id="PTHR45947:SF3">
    <property type="entry name" value="SULFOQUINOVOSYL TRANSFERASE SQD2"/>
    <property type="match status" value="1"/>
</dbReference>
<keyword evidence="3" id="KW-0808">Transferase</keyword>
<reference evidence="3 4" key="1">
    <citation type="submission" date="2024-03" db="EMBL/GenBank/DDBJ databases">
        <authorList>
            <person name="Jo J.-H."/>
        </authorList>
    </citation>
    <scope>NUCLEOTIDE SEQUENCE [LARGE SCALE GENOMIC DNA]</scope>
    <source>
        <strain evidence="3 4">AS3R-12</strain>
    </source>
</reference>
<dbReference type="SUPFAM" id="SSF53756">
    <property type="entry name" value="UDP-Glycosyltransferase/glycogen phosphorylase"/>
    <property type="match status" value="1"/>
</dbReference>
<keyword evidence="3" id="KW-0328">Glycosyltransferase</keyword>
<dbReference type="EMBL" id="JBBHJY010000015">
    <property type="protein sequence ID" value="MEJ6012149.1"/>
    <property type="molecule type" value="Genomic_DNA"/>
</dbReference>
<organism evidence="3 4">
    <name type="scientific">Novosphingobium aquae</name>
    <dbReference type="NCBI Taxonomy" id="3133435"/>
    <lineage>
        <taxon>Bacteria</taxon>
        <taxon>Pseudomonadati</taxon>
        <taxon>Pseudomonadota</taxon>
        <taxon>Alphaproteobacteria</taxon>
        <taxon>Sphingomonadales</taxon>
        <taxon>Sphingomonadaceae</taxon>
        <taxon>Novosphingobium</taxon>
    </lineage>
</organism>
<proteinExistence type="predicted"/>
<dbReference type="RefSeq" id="WP_339970051.1">
    <property type="nucleotide sequence ID" value="NZ_JBBHJY010000015.1"/>
</dbReference>
<accession>A0ABU8SDV5</accession>